<feature type="chain" id="PRO_5017041784" evidence="1">
    <location>
        <begin position="21"/>
        <end position="60"/>
    </location>
</feature>
<sequence length="60" mass="6629">ILVLILLNSLHTLFVTLSGASPYALLFEALDELFFDGPLQMGSCKCLSLARCFTPYRASF</sequence>
<keyword evidence="3" id="KW-1185">Reference proteome</keyword>
<reference evidence="2" key="1">
    <citation type="submission" date="2018-04" db="EMBL/GenBank/DDBJ databases">
        <title>Whole genome sequencing of Hypsizygus marmoreus.</title>
        <authorList>
            <person name="Choi I.-G."/>
            <person name="Min B."/>
            <person name="Kim J.-G."/>
            <person name="Kim S."/>
            <person name="Oh Y.-L."/>
            <person name="Kong W.-S."/>
            <person name="Park H."/>
            <person name="Jeong J."/>
            <person name="Song E.-S."/>
        </authorList>
    </citation>
    <scope>NUCLEOTIDE SEQUENCE [LARGE SCALE GENOMIC DNA]</scope>
    <source>
        <strain evidence="2">51987-8</strain>
    </source>
</reference>
<organism evidence="2 3">
    <name type="scientific">Hypsizygus marmoreus</name>
    <name type="common">White beech mushroom</name>
    <name type="synonym">Agaricus marmoreus</name>
    <dbReference type="NCBI Taxonomy" id="39966"/>
    <lineage>
        <taxon>Eukaryota</taxon>
        <taxon>Fungi</taxon>
        <taxon>Dikarya</taxon>
        <taxon>Basidiomycota</taxon>
        <taxon>Agaricomycotina</taxon>
        <taxon>Agaricomycetes</taxon>
        <taxon>Agaricomycetidae</taxon>
        <taxon>Agaricales</taxon>
        <taxon>Tricholomatineae</taxon>
        <taxon>Lyophyllaceae</taxon>
        <taxon>Hypsizygus</taxon>
    </lineage>
</organism>
<dbReference type="EMBL" id="LUEZ02000089">
    <property type="protein sequence ID" value="RDB18744.1"/>
    <property type="molecule type" value="Genomic_DNA"/>
</dbReference>
<evidence type="ECO:0000256" key="1">
    <source>
        <dbReference type="SAM" id="SignalP"/>
    </source>
</evidence>
<protein>
    <submittedName>
        <fullName evidence="2">Uncharacterized protein</fullName>
    </submittedName>
</protein>
<name>A0A369JH63_HYPMA</name>
<dbReference type="Proteomes" id="UP000076154">
    <property type="component" value="Unassembled WGS sequence"/>
</dbReference>
<gene>
    <name evidence="2" type="ORF">Hypma_014630</name>
</gene>
<feature type="non-terminal residue" evidence="2">
    <location>
        <position position="1"/>
    </location>
</feature>
<dbReference type="InParanoid" id="A0A369JH63"/>
<keyword evidence="1" id="KW-0732">Signal</keyword>
<proteinExistence type="predicted"/>
<comment type="caution">
    <text evidence="2">The sequence shown here is derived from an EMBL/GenBank/DDBJ whole genome shotgun (WGS) entry which is preliminary data.</text>
</comment>
<evidence type="ECO:0000313" key="3">
    <source>
        <dbReference type="Proteomes" id="UP000076154"/>
    </source>
</evidence>
<feature type="signal peptide" evidence="1">
    <location>
        <begin position="1"/>
        <end position="20"/>
    </location>
</feature>
<evidence type="ECO:0000313" key="2">
    <source>
        <dbReference type="EMBL" id="RDB18744.1"/>
    </source>
</evidence>
<accession>A0A369JH63</accession>
<dbReference type="AlphaFoldDB" id="A0A369JH63"/>